<dbReference type="AlphaFoldDB" id="A0A084WL12"/>
<evidence type="ECO:0000313" key="3">
    <source>
        <dbReference type="Proteomes" id="UP000030765"/>
    </source>
</evidence>
<dbReference type="EMBL" id="KE525350">
    <property type="protein sequence ID" value="KFB50906.1"/>
    <property type="molecule type" value="Genomic_DNA"/>
</dbReference>
<keyword evidence="3" id="KW-1185">Reference proteome</keyword>
<evidence type="ECO:0000313" key="2">
    <source>
        <dbReference type="EnsemblMetazoa" id="ASIC019254-PA"/>
    </source>
</evidence>
<organism evidence="1">
    <name type="scientific">Anopheles sinensis</name>
    <name type="common">Mosquito</name>
    <dbReference type="NCBI Taxonomy" id="74873"/>
    <lineage>
        <taxon>Eukaryota</taxon>
        <taxon>Metazoa</taxon>
        <taxon>Ecdysozoa</taxon>
        <taxon>Arthropoda</taxon>
        <taxon>Hexapoda</taxon>
        <taxon>Insecta</taxon>
        <taxon>Pterygota</taxon>
        <taxon>Neoptera</taxon>
        <taxon>Endopterygota</taxon>
        <taxon>Diptera</taxon>
        <taxon>Nematocera</taxon>
        <taxon>Culicoidea</taxon>
        <taxon>Culicidae</taxon>
        <taxon>Anophelinae</taxon>
        <taxon>Anopheles</taxon>
    </lineage>
</organism>
<name>A0A084WL12_ANOSI</name>
<dbReference type="Proteomes" id="UP000030765">
    <property type="component" value="Unassembled WGS sequence"/>
</dbReference>
<dbReference type="EnsemblMetazoa" id="ASIC019254-RA">
    <property type="protein sequence ID" value="ASIC019254-PA"/>
    <property type="gene ID" value="ASIC019254"/>
</dbReference>
<evidence type="ECO:0000313" key="1">
    <source>
        <dbReference type="EMBL" id="KFB50906.1"/>
    </source>
</evidence>
<dbReference type="VEuPathDB" id="VectorBase:ASIC019254"/>
<sequence>MLNSFIVRPECAPRATPEAIITNLIPKRADAASSGGCTGCTLSKVKQRGKPQANKHRARLRSKCKSCRTLRIYGTLGGPCEWRTALWRCWA</sequence>
<dbReference type="EMBL" id="ATLV01024165">
    <property type="status" value="NOT_ANNOTATED_CDS"/>
    <property type="molecule type" value="Genomic_DNA"/>
</dbReference>
<reference evidence="1 3" key="1">
    <citation type="journal article" date="2014" name="BMC Genomics">
        <title>Genome sequence of Anopheles sinensis provides insight into genetics basis of mosquito competence for malaria parasites.</title>
        <authorList>
            <person name="Zhou D."/>
            <person name="Zhang D."/>
            <person name="Ding G."/>
            <person name="Shi L."/>
            <person name="Hou Q."/>
            <person name="Ye Y."/>
            <person name="Xu Y."/>
            <person name="Zhou H."/>
            <person name="Xiong C."/>
            <person name="Li S."/>
            <person name="Yu J."/>
            <person name="Hong S."/>
            <person name="Yu X."/>
            <person name="Zou P."/>
            <person name="Chen C."/>
            <person name="Chang X."/>
            <person name="Wang W."/>
            <person name="Lv Y."/>
            <person name="Sun Y."/>
            <person name="Ma L."/>
            <person name="Shen B."/>
            <person name="Zhu C."/>
        </authorList>
    </citation>
    <scope>NUCLEOTIDE SEQUENCE [LARGE SCALE GENOMIC DNA]</scope>
</reference>
<reference evidence="2" key="2">
    <citation type="submission" date="2020-05" db="UniProtKB">
        <authorList>
            <consortium name="EnsemblMetazoa"/>
        </authorList>
    </citation>
    <scope>IDENTIFICATION</scope>
</reference>
<protein>
    <submittedName>
        <fullName evidence="1 2">Putative TSD2 protein, required for DNA replication</fullName>
    </submittedName>
</protein>
<accession>A0A084WL12</accession>
<gene>
    <name evidence="1" type="ORF">ZHAS_00019254</name>
</gene>
<proteinExistence type="predicted"/>